<comment type="caution">
    <text evidence="2">The sequence shown here is derived from an EMBL/GenBank/DDBJ whole genome shotgun (WGS) entry which is preliminary data.</text>
</comment>
<dbReference type="CDD" id="cd02440">
    <property type="entry name" value="AdoMet_MTases"/>
    <property type="match status" value="1"/>
</dbReference>
<reference evidence="2 3" key="1">
    <citation type="submission" date="2024-09" db="EMBL/GenBank/DDBJ databases">
        <title>Genome sequencing and assembly of Phytophthora oleae, isolate VK10A, causative agent of rot of olive drupes.</title>
        <authorList>
            <person name="Conti Taguali S."/>
            <person name="Riolo M."/>
            <person name="La Spada F."/>
            <person name="Cacciola S.O."/>
            <person name="Dionisio G."/>
        </authorList>
    </citation>
    <scope>NUCLEOTIDE SEQUENCE [LARGE SCALE GENOMIC DNA]</scope>
    <source>
        <strain evidence="2 3">VK10A</strain>
    </source>
</reference>
<dbReference type="AlphaFoldDB" id="A0ABD3F5L6"/>
<dbReference type="InterPro" id="IPR029063">
    <property type="entry name" value="SAM-dependent_MTases_sf"/>
</dbReference>
<dbReference type="SUPFAM" id="SSF53335">
    <property type="entry name" value="S-adenosyl-L-methionine-dependent methyltransferases"/>
    <property type="match status" value="1"/>
</dbReference>
<dbReference type="Proteomes" id="UP001632037">
    <property type="component" value="Unassembled WGS sequence"/>
</dbReference>
<sequence length="309" mass="34551">MVDRLAMMRKNWSNFAVIFTETANKRMTLQCARELHSHMQLDRTQSVLEIAAGAGLGSLDIAKYLVDGSSKLPPVAKRMFTVTDLSPVMVKMAEENFNGVNDSGVDIQFTEANGQDLIEVASGSVDRYVASLCLQLAPDPDAMLREAKRVLTANGIAGFTIWGSPDRSRTFAINAAANKKLGREENTAEHSNFIMGRDLPALRLQFAHAGFNHVQIWPFQCIVELWSGEEFVKLHRDMFPLERGQEKLQERRFAIVKRMADEYLAEGTPIGLETHIIVARASGDKAKAMRVTSVSTAIQFRNLFRIFCR</sequence>
<feature type="domain" description="Methyltransferase type 11" evidence="1">
    <location>
        <begin position="78"/>
        <end position="157"/>
    </location>
</feature>
<proteinExistence type="predicted"/>
<dbReference type="EMBL" id="JBIMZQ010000035">
    <property type="protein sequence ID" value="KAL3661559.1"/>
    <property type="molecule type" value="Genomic_DNA"/>
</dbReference>
<organism evidence="2 3">
    <name type="scientific">Phytophthora oleae</name>
    <dbReference type="NCBI Taxonomy" id="2107226"/>
    <lineage>
        <taxon>Eukaryota</taxon>
        <taxon>Sar</taxon>
        <taxon>Stramenopiles</taxon>
        <taxon>Oomycota</taxon>
        <taxon>Peronosporomycetes</taxon>
        <taxon>Peronosporales</taxon>
        <taxon>Peronosporaceae</taxon>
        <taxon>Phytophthora</taxon>
    </lineage>
</organism>
<gene>
    <name evidence="2" type="ORF">V7S43_013319</name>
</gene>
<dbReference type="InterPro" id="IPR013216">
    <property type="entry name" value="Methyltransf_11"/>
</dbReference>
<dbReference type="Pfam" id="PF08241">
    <property type="entry name" value="Methyltransf_11"/>
    <property type="match status" value="1"/>
</dbReference>
<accession>A0ABD3F5L6</accession>
<name>A0ABD3F5L6_9STRA</name>
<evidence type="ECO:0000259" key="1">
    <source>
        <dbReference type="Pfam" id="PF08241"/>
    </source>
</evidence>
<protein>
    <recommendedName>
        <fullName evidence="1">Methyltransferase type 11 domain-containing protein</fullName>
    </recommendedName>
</protein>
<keyword evidence="3" id="KW-1185">Reference proteome</keyword>
<evidence type="ECO:0000313" key="2">
    <source>
        <dbReference type="EMBL" id="KAL3661559.1"/>
    </source>
</evidence>
<evidence type="ECO:0000313" key="3">
    <source>
        <dbReference type="Proteomes" id="UP001632037"/>
    </source>
</evidence>
<dbReference type="Gene3D" id="3.40.50.150">
    <property type="entry name" value="Vaccinia Virus protein VP39"/>
    <property type="match status" value="1"/>
</dbReference>